<dbReference type="AlphaFoldDB" id="A0A0K2U9V1"/>
<name>A0A0K2U9V1_LEPSM</name>
<keyword evidence="2" id="KW-0677">Repeat</keyword>
<keyword evidence="3" id="KW-0106">Calcium</keyword>
<dbReference type="InterPro" id="IPR011992">
    <property type="entry name" value="EF-hand-dom_pair"/>
</dbReference>
<evidence type="ECO:0000256" key="2">
    <source>
        <dbReference type="ARBA" id="ARBA00022737"/>
    </source>
</evidence>
<feature type="transmembrane region" description="Helical" evidence="4">
    <location>
        <begin position="24"/>
        <end position="44"/>
    </location>
</feature>
<keyword evidence="4" id="KW-0472">Membrane</keyword>
<proteinExistence type="predicted"/>
<keyword evidence="8" id="KW-1185">Reference proteome</keyword>
<dbReference type="GO" id="GO:0005783">
    <property type="term" value="C:endoplasmic reticulum"/>
    <property type="evidence" value="ECO:0007669"/>
    <property type="project" value="TreeGrafter"/>
</dbReference>
<dbReference type="SUPFAM" id="SSF47473">
    <property type="entry name" value="EF-hand"/>
    <property type="match status" value="2"/>
</dbReference>
<dbReference type="InterPro" id="IPR002048">
    <property type="entry name" value="EF_hand_dom"/>
</dbReference>
<dbReference type="EMBL" id="HG994587">
    <property type="protein sequence ID" value="CAF3025524.1"/>
    <property type="molecule type" value="Genomic_DNA"/>
</dbReference>
<protein>
    <submittedName>
        <fullName evidence="6">SDF4</fullName>
    </submittedName>
</protein>
<keyword evidence="1" id="KW-0479">Metal-binding</keyword>
<evidence type="ECO:0000313" key="6">
    <source>
        <dbReference type="EMBL" id="CAF3025524.1"/>
    </source>
</evidence>
<reference evidence="7" key="1">
    <citation type="submission" date="2014-05" db="EMBL/GenBank/DDBJ databases">
        <authorList>
            <person name="Chronopoulou M."/>
        </authorList>
    </citation>
    <scope>NUCLEOTIDE SEQUENCE</scope>
    <source>
        <tissue evidence="7">Whole organism</tissue>
    </source>
</reference>
<dbReference type="GO" id="GO:0017156">
    <property type="term" value="P:calcium-ion regulated exocytosis"/>
    <property type="evidence" value="ECO:0007669"/>
    <property type="project" value="TreeGrafter"/>
</dbReference>
<dbReference type="InterPro" id="IPR018247">
    <property type="entry name" value="EF_Hand_1_Ca_BS"/>
</dbReference>
<evidence type="ECO:0000313" key="7">
    <source>
        <dbReference type="EMBL" id="CDW35008.1"/>
    </source>
</evidence>
<dbReference type="OMA" id="FEYINPR"/>
<gene>
    <name evidence="6" type="ORF">LSAA_13858</name>
</gene>
<dbReference type="PROSITE" id="PS00018">
    <property type="entry name" value="EF_HAND_1"/>
    <property type="match status" value="1"/>
</dbReference>
<dbReference type="OrthoDB" id="9978834at2759"/>
<dbReference type="EMBL" id="HACA01017647">
    <property type="protein sequence ID" value="CDW35008.1"/>
    <property type="molecule type" value="Transcribed_RNA"/>
</dbReference>
<dbReference type="Proteomes" id="UP000675881">
    <property type="component" value="Chromosome 8"/>
</dbReference>
<dbReference type="PANTHER" id="PTHR10827:SF98">
    <property type="entry name" value="45 KDA CALCIUM-BINDING PROTEIN"/>
    <property type="match status" value="1"/>
</dbReference>
<dbReference type="PANTHER" id="PTHR10827">
    <property type="entry name" value="RETICULOCALBIN"/>
    <property type="match status" value="1"/>
</dbReference>
<dbReference type="PROSITE" id="PS50222">
    <property type="entry name" value="EF_HAND_2"/>
    <property type="match status" value="2"/>
</dbReference>
<evidence type="ECO:0000256" key="3">
    <source>
        <dbReference type="ARBA" id="ARBA00022837"/>
    </source>
</evidence>
<reference evidence="6" key="2">
    <citation type="submission" date="2021-02" db="EMBL/GenBank/DDBJ databases">
        <authorList>
            <person name="Bekaert M."/>
        </authorList>
    </citation>
    <scope>NUCLEOTIDE SEQUENCE</scope>
    <source>
        <strain evidence="6">IoA-00</strain>
    </source>
</reference>
<evidence type="ECO:0000259" key="5">
    <source>
        <dbReference type="PROSITE" id="PS50222"/>
    </source>
</evidence>
<dbReference type="GO" id="GO:0005509">
    <property type="term" value="F:calcium ion binding"/>
    <property type="evidence" value="ECO:0007669"/>
    <property type="project" value="InterPro"/>
</dbReference>
<evidence type="ECO:0000256" key="1">
    <source>
        <dbReference type="ARBA" id="ARBA00022723"/>
    </source>
</evidence>
<dbReference type="Gene3D" id="1.10.238.10">
    <property type="entry name" value="EF-hand"/>
    <property type="match status" value="2"/>
</dbReference>
<feature type="domain" description="EF-hand" evidence="5">
    <location>
        <begin position="72"/>
        <end position="107"/>
    </location>
</feature>
<evidence type="ECO:0000313" key="8">
    <source>
        <dbReference type="Proteomes" id="UP000675881"/>
    </source>
</evidence>
<feature type="domain" description="EF-hand" evidence="5">
    <location>
        <begin position="191"/>
        <end position="226"/>
    </location>
</feature>
<organism evidence="7">
    <name type="scientific">Lepeophtheirus salmonis</name>
    <name type="common">Salmon louse</name>
    <name type="synonym">Caligus salmonis</name>
    <dbReference type="NCBI Taxonomy" id="72036"/>
    <lineage>
        <taxon>Eukaryota</taxon>
        <taxon>Metazoa</taxon>
        <taxon>Ecdysozoa</taxon>
        <taxon>Arthropoda</taxon>
        <taxon>Crustacea</taxon>
        <taxon>Multicrustacea</taxon>
        <taxon>Hexanauplia</taxon>
        <taxon>Copepoda</taxon>
        <taxon>Siphonostomatoida</taxon>
        <taxon>Caligidae</taxon>
        <taxon>Lepeophtheirus</taxon>
    </lineage>
</organism>
<accession>A0A0K2U9V1</accession>
<keyword evidence="4" id="KW-1133">Transmembrane helix</keyword>
<sequence>MYFNVIAAVTRPVKLKWNRWSGELRLTGILTVFIYIILLSYSFFYRRAPTQSVVIVVSPNDKNIDIKSLNGAEETKLYKIFKRADTTADNKLSLKELTWIIHRQVMKHIQDSLRNNFKNFFAMDTSNKNGLVEWSEYSENKFKGLDRSSRNVKELIAEAKAGWSEAARSNPDSLNIDEYLGFTHPESSHSILSQSSEESLRKYDEDGDDKISEKEFLNPFADEANNNPPNERQDLFRNVLDSNADGFADKREILMYLDPKSSHWSVEEAKKLHSELDVNQDSLIAWDELISKLDLVYKSKILNPEISLHDSSLHSSL</sequence>
<keyword evidence="4" id="KW-0812">Transmembrane</keyword>
<evidence type="ECO:0000256" key="4">
    <source>
        <dbReference type="SAM" id="Phobius"/>
    </source>
</evidence>